<dbReference type="Proteomes" id="UP000825729">
    <property type="component" value="Unassembled WGS sequence"/>
</dbReference>
<evidence type="ECO:0000313" key="1">
    <source>
        <dbReference type="EMBL" id="KAG9443159.1"/>
    </source>
</evidence>
<reference evidence="1 2" key="1">
    <citation type="submission" date="2021-07" db="EMBL/GenBank/DDBJ databases">
        <title>The Aristolochia fimbriata genome: insights into angiosperm evolution, floral development and chemical biosynthesis.</title>
        <authorList>
            <person name="Jiao Y."/>
        </authorList>
    </citation>
    <scope>NUCLEOTIDE SEQUENCE [LARGE SCALE GENOMIC DNA]</scope>
    <source>
        <strain evidence="1">IBCAS-2021</strain>
        <tissue evidence="1">Leaf</tissue>
    </source>
</reference>
<name>A0AAV7E3S2_ARIFI</name>
<organism evidence="1 2">
    <name type="scientific">Aristolochia fimbriata</name>
    <name type="common">White veined hardy Dutchman's pipe vine</name>
    <dbReference type="NCBI Taxonomy" id="158543"/>
    <lineage>
        <taxon>Eukaryota</taxon>
        <taxon>Viridiplantae</taxon>
        <taxon>Streptophyta</taxon>
        <taxon>Embryophyta</taxon>
        <taxon>Tracheophyta</taxon>
        <taxon>Spermatophyta</taxon>
        <taxon>Magnoliopsida</taxon>
        <taxon>Magnoliidae</taxon>
        <taxon>Piperales</taxon>
        <taxon>Aristolochiaceae</taxon>
        <taxon>Aristolochia</taxon>
    </lineage>
</organism>
<proteinExistence type="predicted"/>
<dbReference type="AlphaFoldDB" id="A0AAV7E3S2"/>
<gene>
    <name evidence="1" type="ORF">H6P81_019013</name>
</gene>
<protein>
    <submittedName>
        <fullName evidence="1">Uncharacterized protein</fullName>
    </submittedName>
</protein>
<evidence type="ECO:0000313" key="2">
    <source>
        <dbReference type="Proteomes" id="UP000825729"/>
    </source>
</evidence>
<comment type="caution">
    <text evidence="1">The sequence shown here is derived from an EMBL/GenBank/DDBJ whole genome shotgun (WGS) entry which is preliminary data.</text>
</comment>
<dbReference type="EMBL" id="JAINDJ010000007">
    <property type="protein sequence ID" value="KAG9443159.1"/>
    <property type="molecule type" value="Genomic_DNA"/>
</dbReference>
<accession>A0AAV7E3S2</accession>
<sequence length="129" mass="14116">MSYCPFVGGLPGRQGGKERSTQVGTIRFLLSSCKCMGERGARIKMAASVPFPSNCHRVRSTSLPSRSHPISYKVYLPSVTCINPSLQLPQAQQALAHFEQVLDGYVRLLAGCLSHRKGSHVTDDRGSQR</sequence>
<keyword evidence="2" id="KW-1185">Reference proteome</keyword>